<proteinExistence type="predicted"/>
<name>A0A2P2JZQ2_RHIMU</name>
<reference evidence="1" key="1">
    <citation type="submission" date="2018-02" db="EMBL/GenBank/DDBJ databases">
        <title>Rhizophora mucronata_Transcriptome.</title>
        <authorList>
            <person name="Meera S.P."/>
            <person name="Sreeshan A."/>
            <person name="Augustine A."/>
        </authorList>
    </citation>
    <scope>NUCLEOTIDE SEQUENCE</scope>
    <source>
        <tissue evidence="1">Leaf</tissue>
    </source>
</reference>
<dbReference type="EMBL" id="GGEC01018432">
    <property type="protein sequence ID" value="MBW98915.1"/>
    <property type="molecule type" value="Transcribed_RNA"/>
</dbReference>
<accession>A0A2P2JZQ2</accession>
<sequence>MPLIQPFNTGVC</sequence>
<evidence type="ECO:0000313" key="1">
    <source>
        <dbReference type="EMBL" id="MBW98915.1"/>
    </source>
</evidence>
<organism evidence="1">
    <name type="scientific">Rhizophora mucronata</name>
    <name type="common">Asiatic mangrove</name>
    <dbReference type="NCBI Taxonomy" id="61149"/>
    <lineage>
        <taxon>Eukaryota</taxon>
        <taxon>Viridiplantae</taxon>
        <taxon>Streptophyta</taxon>
        <taxon>Embryophyta</taxon>
        <taxon>Tracheophyta</taxon>
        <taxon>Spermatophyta</taxon>
        <taxon>Magnoliopsida</taxon>
        <taxon>eudicotyledons</taxon>
        <taxon>Gunneridae</taxon>
        <taxon>Pentapetalae</taxon>
        <taxon>rosids</taxon>
        <taxon>fabids</taxon>
        <taxon>Malpighiales</taxon>
        <taxon>Rhizophoraceae</taxon>
        <taxon>Rhizophora</taxon>
    </lineage>
</organism>
<protein>
    <submittedName>
        <fullName evidence="1">Membrane magnesium transporter</fullName>
    </submittedName>
</protein>